<gene>
    <name evidence="2" type="ORF">GCM10009627_20470</name>
</gene>
<evidence type="ECO:0000313" key="3">
    <source>
        <dbReference type="Proteomes" id="UP001501742"/>
    </source>
</evidence>
<feature type="region of interest" description="Disordered" evidence="1">
    <location>
        <begin position="1"/>
        <end position="61"/>
    </location>
</feature>
<dbReference type="EMBL" id="BAAAJX010000010">
    <property type="protein sequence ID" value="GAA1493701.1"/>
    <property type="molecule type" value="Genomic_DNA"/>
</dbReference>
<dbReference type="Proteomes" id="UP001501742">
    <property type="component" value="Unassembled WGS sequence"/>
</dbReference>
<organism evidence="2 3">
    <name type="scientific">Curtobacterium herbarum</name>
    <dbReference type="NCBI Taxonomy" id="150122"/>
    <lineage>
        <taxon>Bacteria</taxon>
        <taxon>Bacillati</taxon>
        <taxon>Actinomycetota</taxon>
        <taxon>Actinomycetes</taxon>
        <taxon>Micrococcales</taxon>
        <taxon>Microbacteriaceae</taxon>
        <taxon>Curtobacterium</taxon>
    </lineage>
</organism>
<protein>
    <submittedName>
        <fullName evidence="2">Uncharacterized protein</fullName>
    </submittedName>
</protein>
<sequence>MREARGDQRGGVLSGPFGDRGDGHAGVVHGAGQGREVEDSDEAERGERHERNGIQFRVSVA</sequence>
<comment type="caution">
    <text evidence="2">The sequence shown here is derived from an EMBL/GenBank/DDBJ whole genome shotgun (WGS) entry which is preliminary data.</text>
</comment>
<keyword evidence="3" id="KW-1185">Reference proteome</keyword>
<accession>A0ABP4K4A9</accession>
<evidence type="ECO:0000256" key="1">
    <source>
        <dbReference type="SAM" id="MobiDB-lite"/>
    </source>
</evidence>
<proteinExistence type="predicted"/>
<feature type="compositionally biased region" description="Basic and acidic residues" evidence="1">
    <location>
        <begin position="43"/>
        <end position="52"/>
    </location>
</feature>
<reference evidence="3" key="1">
    <citation type="journal article" date="2019" name="Int. J. Syst. Evol. Microbiol.">
        <title>The Global Catalogue of Microorganisms (GCM) 10K type strain sequencing project: providing services to taxonomists for standard genome sequencing and annotation.</title>
        <authorList>
            <consortium name="The Broad Institute Genomics Platform"/>
            <consortium name="The Broad Institute Genome Sequencing Center for Infectious Disease"/>
            <person name="Wu L."/>
            <person name="Ma J."/>
        </authorList>
    </citation>
    <scope>NUCLEOTIDE SEQUENCE [LARGE SCALE GENOMIC DNA]</scope>
    <source>
        <strain evidence="3">JCM 12140</strain>
    </source>
</reference>
<evidence type="ECO:0000313" key="2">
    <source>
        <dbReference type="EMBL" id="GAA1493701.1"/>
    </source>
</evidence>
<name>A0ABP4K4A9_9MICO</name>